<dbReference type="Proteomes" id="UP000784294">
    <property type="component" value="Unassembled WGS sequence"/>
</dbReference>
<dbReference type="AlphaFoldDB" id="A0A448XHW7"/>
<dbReference type="OrthoDB" id="5583482at2759"/>
<comment type="caution">
    <text evidence="2">The sequence shown here is derived from an EMBL/GenBank/DDBJ whole genome shotgun (WGS) entry which is preliminary data.</text>
</comment>
<feature type="coiled-coil region" evidence="1">
    <location>
        <begin position="59"/>
        <end position="163"/>
    </location>
</feature>
<evidence type="ECO:0000313" key="2">
    <source>
        <dbReference type="EMBL" id="VEL36996.1"/>
    </source>
</evidence>
<evidence type="ECO:0000313" key="3">
    <source>
        <dbReference type="Proteomes" id="UP000784294"/>
    </source>
</evidence>
<organism evidence="2 3">
    <name type="scientific">Protopolystoma xenopodis</name>
    <dbReference type="NCBI Taxonomy" id="117903"/>
    <lineage>
        <taxon>Eukaryota</taxon>
        <taxon>Metazoa</taxon>
        <taxon>Spiralia</taxon>
        <taxon>Lophotrochozoa</taxon>
        <taxon>Platyhelminthes</taxon>
        <taxon>Monogenea</taxon>
        <taxon>Polyopisthocotylea</taxon>
        <taxon>Polystomatidea</taxon>
        <taxon>Polystomatidae</taxon>
        <taxon>Protopolystoma</taxon>
    </lineage>
</organism>
<keyword evidence="3" id="KW-1185">Reference proteome</keyword>
<name>A0A448XHW7_9PLAT</name>
<evidence type="ECO:0000256" key="1">
    <source>
        <dbReference type="SAM" id="Coils"/>
    </source>
</evidence>
<protein>
    <submittedName>
        <fullName evidence="2">Uncharacterized protein</fullName>
    </submittedName>
</protein>
<gene>
    <name evidence="2" type="ORF">PXEA_LOCUS30436</name>
</gene>
<proteinExistence type="predicted"/>
<keyword evidence="1" id="KW-0175">Coiled coil</keyword>
<reference evidence="2" key="1">
    <citation type="submission" date="2018-11" db="EMBL/GenBank/DDBJ databases">
        <authorList>
            <consortium name="Pathogen Informatics"/>
        </authorList>
    </citation>
    <scope>NUCLEOTIDE SEQUENCE</scope>
</reference>
<dbReference type="EMBL" id="CAAALY010253716">
    <property type="protein sequence ID" value="VEL36996.1"/>
    <property type="molecule type" value="Genomic_DNA"/>
</dbReference>
<accession>A0A448XHW7</accession>
<sequence>MLSQEIHRNLSEQQRLLLERRVFELEKQLKKTSSHSGCSAAVAAQISATMEVEVSQDSFQRLSAELIHQKAALNEAEAKLAEQKKRLDEANKSALSAREQAESARKAIALEESRSHNLQGKLTQALNGLTAEQKRLNGTQDTLQRLTRELESAKKQAQVSIHKTTFIYNFLMLNLATHSS</sequence>